<gene>
    <name evidence="1" type="ORF">JCM17845_15550</name>
</gene>
<reference evidence="1 2" key="1">
    <citation type="submission" date="2019-09" db="EMBL/GenBank/DDBJ databases">
        <title>NBRP : Genome information of microbial organism related human and environment.</title>
        <authorList>
            <person name="Hattori M."/>
            <person name="Oshima K."/>
            <person name="Inaba H."/>
            <person name="Suda W."/>
            <person name="Sakamoto M."/>
            <person name="Iino T."/>
            <person name="Kitahara M."/>
            <person name="Oshida Y."/>
            <person name="Iida T."/>
            <person name="Kudo T."/>
            <person name="Itoh T."/>
            <person name="Ohkuma M."/>
        </authorList>
    </citation>
    <scope>NUCLEOTIDE SEQUENCE [LARGE SCALE GENOMIC DNA]</scope>
    <source>
        <strain evidence="1 2">Mie-1</strain>
    </source>
</reference>
<dbReference type="Proteomes" id="UP000325187">
    <property type="component" value="Unassembled WGS sequence"/>
</dbReference>
<evidence type="ECO:0000313" key="1">
    <source>
        <dbReference type="EMBL" id="GER00932.1"/>
    </source>
</evidence>
<dbReference type="AlphaFoldDB" id="A0A5A7MY67"/>
<accession>A0A5A7MY67</accession>
<name>A0A5A7MY67_9PROT</name>
<organism evidence="1 2">
    <name type="scientific">Iodidimonas gelatinilytica</name>
    <dbReference type="NCBI Taxonomy" id="1236966"/>
    <lineage>
        <taxon>Bacteria</taxon>
        <taxon>Pseudomonadati</taxon>
        <taxon>Pseudomonadota</taxon>
        <taxon>Alphaproteobacteria</taxon>
        <taxon>Iodidimonadales</taxon>
        <taxon>Iodidimonadaceae</taxon>
        <taxon>Iodidimonas</taxon>
    </lineage>
</organism>
<keyword evidence="2" id="KW-1185">Reference proteome</keyword>
<sequence>MPFLHPDIRDNGLASVANLADLEVHILTVDPADRAAVIENTLGVKSDPAIGEVQDGIDGASAEDRLITVGPVSDGSATATGKAKFWALIDDTKLVAANALEEPQDVTAGNVVTIEMITIEALTAVSA</sequence>
<evidence type="ECO:0000313" key="2">
    <source>
        <dbReference type="Proteomes" id="UP000325187"/>
    </source>
</evidence>
<dbReference type="RefSeq" id="WP_150002290.1">
    <property type="nucleotide sequence ID" value="NZ_BKCM01000007.1"/>
</dbReference>
<dbReference type="EMBL" id="BKCM01000007">
    <property type="protein sequence ID" value="GER00932.1"/>
    <property type="molecule type" value="Genomic_DNA"/>
</dbReference>
<protein>
    <submittedName>
        <fullName evidence="1">Uncharacterized protein</fullName>
    </submittedName>
</protein>
<proteinExistence type="predicted"/>
<comment type="caution">
    <text evidence="1">The sequence shown here is derived from an EMBL/GenBank/DDBJ whole genome shotgun (WGS) entry which is preliminary data.</text>
</comment>